<sequence length="1005" mass="108719">MSSPRPAGRGPDAARPMSSIQRPPVRIDRGRSAGDVLAGVLAMAALAALLLGVPFALLTFFGSPIPHKLPSTETLTQRLDATALMHVLVIVVWLAWIQLTACVLVEAYAGIRGVGVPARVPLAGGPQALAHRLVVAALLLFTATTAVMPVITGVRATHIQQHVNPPQHREPPRAAEPASDQDQGQGQNADNPTLMEKNAVRKIYRVRPPAGRHHESLWEIAEKCLGDGRRYREIYSLNKGKLQPDGTRLTMASLIRPGWVLDMPADATHVEIIEKGPHDGQHEHGVPHSQVPGGVHHHGYVNTEHQAVEAARHAAQQEARDDRADHEAGRPPIDEGPDVTVPGDPAQGPPAQQPPAQQPPAHTPRHERPPEQEPTGLPIVNAPAFGWPQELAVASLLAAGLLAGLGRRRREQLWRRAFGTMIARPEGEAATAEHALRIAADTEATRLLDLGLRQMSAALAADDRTLPTVYGVHLGADSLDLWIAPADRNPPAPWQEYDNGQVWRLNTTALDGMATADFADVLAPYPGLVSIGTNETGRILVDLEAAHGLIALHGPDDVRRAVLAAVAVELATNRWSDHMRITLVGFDEELALVAPDRIRVVRSLAEALPELEGRSEEVRQALEASGADSVLTGRCRGVFGEAWMPHYLIMADPPAAEEAERLVALARTGQRMAAGYLVAGDTPGATWTWDVAADGRLRAGVLGFDVDAQLVPEPHYRAVVELFRTAGRTEGVPYGDPDDPPPATPLGGETQPAVDIRLLGPIEIDAPEPLDESRRAICTEVLVYLATHSEGVHPTVLGGAVWPRGVSASVRDATVARVADWLGRDSRGRPNLYYDDHGRIRLGSEVRVDWETFRWLIWRSAAEPASELAYMSYALDLVRGRLMDGRPRGRYGWLATEDFEYEATARVADVAHRLALMKLDEGDARGAVTAARAGLRLAEGDEGLWRDLLRATHATGDAAQLRDVVDELRGRVAADPYTDQMQPETEALVDELLPQWRGVAARGTG</sequence>
<dbReference type="Gene3D" id="1.25.40.10">
    <property type="entry name" value="Tetratricopeptide repeat domain"/>
    <property type="match status" value="1"/>
</dbReference>
<dbReference type="PANTHER" id="PTHR34700:SF4">
    <property type="entry name" value="PHAGE-LIKE ELEMENT PBSX PROTEIN XKDP"/>
    <property type="match status" value="1"/>
</dbReference>
<name>A0A9W6W3U3_9ACTN</name>
<accession>A0A9W6W3U3</accession>
<protein>
    <recommendedName>
        <fullName evidence="5">Bacterial transcriptional activator domain-containing protein</fullName>
    </recommendedName>
</protein>
<feature type="region of interest" description="Disordered" evidence="1">
    <location>
        <begin position="162"/>
        <end position="195"/>
    </location>
</feature>
<organism evidence="3 4">
    <name type="scientific">Actinoallomurus iriomotensis</name>
    <dbReference type="NCBI Taxonomy" id="478107"/>
    <lineage>
        <taxon>Bacteria</taxon>
        <taxon>Bacillati</taxon>
        <taxon>Actinomycetota</taxon>
        <taxon>Actinomycetes</taxon>
        <taxon>Streptosporangiales</taxon>
        <taxon>Thermomonosporaceae</taxon>
        <taxon>Actinoallomurus</taxon>
    </lineage>
</organism>
<evidence type="ECO:0000313" key="3">
    <source>
        <dbReference type="EMBL" id="GLY89242.1"/>
    </source>
</evidence>
<feature type="transmembrane region" description="Helical" evidence="2">
    <location>
        <begin position="129"/>
        <end position="151"/>
    </location>
</feature>
<dbReference type="InterPro" id="IPR052196">
    <property type="entry name" value="Bact_Kbp"/>
</dbReference>
<feature type="compositionally biased region" description="Basic and acidic residues" evidence="1">
    <location>
        <begin position="318"/>
        <end position="333"/>
    </location>
</feature>
<feature type="transmembrane region" description="Helical" evidence="2">
    <location>
        <begin position="36"/>
        <end position="63"/>
    </location>
</feature>
<feature type="compositionally biased region" description="Basic and acidic residues" evidence="1">
    <location>
        <begin position="277"/>
        <end position="286"/>
    </location>
</feature>
<keyword evidence="2" id="KW-0472">Membrane</keyword>
<feature type="compositionally biased region" description="Pro residues" evidence="1">
    <location>
        <begin position="347"/>
        <end position="362"/>
    </location>
</feature>
<dbReference type="Proteomes" id="UP001165074">
    <property type="component" value="Unassembled WGS sequence"/>
</dbReference>
<feature type="transmembrane region" description="Helical" evidence="2">
    <location>
        <begin position="83"/>
        <end position="108"/>
    </location>
</feature>
<dbReference type="EMBL" id="BSTK01000012">
    <property type="protein sequence ID" value="GLY89242.1"/>
    <property type="molecule type" value="Genomic_DNA"/>
</dbReference>
<evidence type="ECO:0000256" key="1">
    <source>
        <dbReference type="SAM" id="MobiDB-lite"/>
    </source>
</evidence>
<feature type="region of interest" description="Disordered" evidence="1">
    <location>
        <begin position="277"/>
        <end position="379"/>
    </location>
</feature>
<proteinExistence type="predicted"/>
<dbReference type="InterPro" id="IPR011990">
    <property type="entry name" value="TPR-like_helical_dom_sf"/>
</dbReference>
<dbReference type="PANTHER" id="PTHR34700">
    <property type="entry name" value="POTASSIUM BINDING PROTEIN KBP"/>
    <property type="match status" value="1"/>
</dbReference>
<feature type="region of interest" description="Disordered" evidence="1">
    <location>
        <begin position="730"/>
        <end position="751"/>
    </location>
</feature>
<keyword evidence="2" id="KW-0812">Transmembrane</keyword>
<keyword evidence="4" id="KW-1185">Reference proteome</keyword>
<reference evidence="3" key="1">
    <citation type="submission" date="2023-03" db="EMBL/GenBank/DDBJ databases">
        <title>Actinoallomurus iriomotensis NBRC 103684.</title>
        <authorList>
            <person name="Ichikawa N."/>
            <person name="Sato H."/>
            <person name="Tonouchi N."/>
        </authorList>
    </citation>
    <scope>NUCLEOTIDE SEQUENCE</scope>
    <source>
        <strain evidence="3">NBRC 103684</strain>
    </source>
</reference>
<evidence type="ECO:0000313" key="4">
    <source>
        <dbReference type="Proteomes" id="UP001165074"/>
    </source>
</evidence>
<comment type="caution">
    <text evidence="3">The sequence shown here is derived from an EMBL/GenBank/DDBJ whole genome shotgun (WGS) entry which is preliminary data.</text>
</comment>
<evidence type="ECO:0000256" key="2">
    <source>
        <dbReference type="SAM" id="Phobius"/>
    </source>
</evidence>
<evidence type="ECO:0008006" key="5">
    <source>
        <dbReference type="Google" id="ProtNLM"/>
    </source>
</evidence>
<dbReference type="Gene3D" id="3.10.350.10">
    <property type="entry name" value="LysM domain"/>
    <property type="match status" value="1"/>
</dbReference>
<dbReference type="RefSeq" id="WP_285579372.1">
    <property type="nucleotide sequence ID" value="NZ_BSTK01000012.1"/>
</dbReference>
<gene>
    <name evidence="3" type="ORF">Airi02_071710</name>
</gene>
<dbReference type="AlphaFoldDB" id="A0A9W6W3U3"/>
<keyword evidence="2" id="KW-1133">Transmembrane helix</keyword>
<feature type="region of interest" description="Disordered" evidence="1">
    <location>
        <begin position="1"/>
        <end position="27"/>
    </location>
</feature>
<dbReference type="InterPro" id="IPR036779">
    <property type="entry name" value="LysM_dom_sf"/>
</dbReference>